<dbReference type="AlphaFoldDB" id="X1NAV4"/>
<feature type="non-terminal residue" evidence="1">
    <location>
        <position position="1"/>
    </location>
</feature>
<dbReference type="SUPFAM" id="SSF56954">
    <property type="entry name" value="Outer membrane efflux proteins (OEP)"/>
    <property type="match status" value="1"/>
</dbReference>
<evidence type="ECO:0000313" key="1">
    <source>
        <dbReference type="EMBL" id="GAI15779.1"/>
    </source>
</evidence>
<dbReference type="EMBL" id="BARV01009407">
    <property type="protein sequence ID" value="GAI15779.1"/>
    <property type="molecule type" value="Genomic_DNA"/>
</dbReference>
<reference evidence="1" key="1">
    <citation type="journal article" date="2014" name="Front. Microbiol.">
        <title>High frequency of phylogenetically diverse reductive dehalogenase-homologous genes in deep subseafloor sedimentary metagenomes.</title>
        <authorList>
            <person name="Kawai M."/>
            <person name="Futagami T."/>
            <person name="Toyoda A."/>
            <person name="Takaki Y."/>
            <person name="Nishi S."/>
            <person name="Hori S."/>
            <person name="Arai W."/>
            <person name="Tsubouchi T."/>
            <person name="Morono Y."/>
            <person name="Uchiyama I."/>
            <person name="Ito T."/>
            <person name="Fujiyama A."/>
            <person name="Inagaki F."/>
            <person name="Takami H."/>
        </authorList>
    </citation>
    <scope>NUCLEOTIDE SEQUENCE</scope>
    <source>
        <strain evidence="1">Expedition CK06-06</strain>
    </source>
</reference>
<protein>
    <recommendedName>
        <fullName evidence="2">Outer membrane efflux protein</fullName>
    </recommendedName>
</protein>
<evidence type="ECO:0008006" key="2">
    <source>
        <dbReference type="Google" id="ProtNLM"/>
    </source>
</evidence>
<gene>
    <name evidence="1" type="ORF">S06H3_18560</name>
</gene>
<dbReference type="InterPro" id="IPR010131">
    <property type="entry name" value="MdtP/NodT-like"/>
</dbReference>
<sequence length="103" mass="12065">WYENMQDEVKFDVRQAYRQLQEAAERYRIQRNSLDLAQKRVESTTLLLEAGRARTRDLLESQDALLRAQNDVTDALVAHVIAKLSFFRDVGVLQVRPDGMWEQ</sequence>
<dbReference type="Gene3D" id="1.20.1600.10">
    <property type="entry name" value="Outer membrane efflux proteins (OEP)"/>
    <property type="match status" value="1"/>
</dbReference>
<comment type="caution">
    <text evidence="1">The sequence shown here is derived from an EMBL/GenBank/DDBJ whole genome shotgun (WGS) entry which is preliminary data.</text>
</comment>
<proteinExistence type="predicted"/>
<organism evidence="1">
    <name type="scientific">marine sediment metagenome</name>
    <dbReference type="NCBI Taxonomy" id="412755"/>
    <lineage>
        <taxon>unclassified sequences</taxon>
        <taxon>metagenomes</taxon>
        <taxon>ecological metagenomes</taxon>
    </lineage>
</organism>
<dbReference type="PANTHER" id="PTHR30203">
    <property type="entry name" value="OUTER MEMBRANE CATION EFFLUX PROTEIN"/>
    <property type="match status" value="1"/>
</dbReference>
<dbReference type="GO" id="GO:0015562">
    <property type="term" value="F:efflux transmembrane transporter activity"/>
    <property type="evidence" value="ECO:0007669"/>
    <property type="project" value="InterPro"/>
</dbReference>
<accession>X1NAV4</accession>
<name>X1NAV4_9ZZZZ</name>